<evidence type="ECO:0000313" key="7">
    <source>
        <dbReference type="EMBL" id="KAF0974862.1"/>
    </source>
</evidence>
<evidence type="ECO:0000259" key="6">
    <source>
        <dbReference type="PROSITE" id="PS50234"/>
    </source>
</evidence>
<dbReference type="GO" id="GO:0007165">
    <property type="term" value="P:signal transduction"/>
    <property type="evidence" value="ECO:0007669"/>
    <property type="project" value="InterPro"/>
</dbReference>
<dbReference type="OMA" id="FQVQIKY"/>
<dbReference type="InterPro" id="IPR027417">
    <property type="entry name" value="P-loop_NTPase"/>
</dbReference>
<organism evidence="7 8">
    <name type="scientific">Naegleria fowleri</name>
    <name type="common">Brain eating amoeba</name>
    <dbReference type="NCBI Taxonomy" id="5763"/>
    <lineage>
        <taxon>Eukaryota</taxon>
        <taxon>Discoba</taxon>
        <taxon>Heterolobosea</taxon>
        <taxon>Tetramitia</taxon>
        <taxon>Eutetramitia</taxon>
        <taxon>Vahlkampfiidae</taxon>
        <taxon>Naegleria</taxon>
    </lineage>
</organism>
<evidence type="ECO:0008006" key="9">
    <source>
        <dbReference type="Google" id="ProtNLM"/>
    </source>
</evidence>
<dbReference type="GO" id="GO:0003924">
    <property type="term" value="F:GTPase activity"/>
    <property type="evidence" value="ECO:0007669"/>
    <property type="project" value="InterPro"/>
</dbReference>
<feature type="domain" description="VWFA" evidence="6">
    <location>
        <begin position="408"/>
        <end position="681"/>
    </location>
</feature>
<protein>
    <recommendedName>
        <fullName evidence="9">RING-type domain-containing protein</fullName>
    </recommendedName>
</protein>
<dbReference type="OrthoDB" id="16030at2759"/>
<dbReference type="VEuPathDB" id="AmoebaDB:NfTy_076520"/>
<dbReference type="InterPro" id="IPR013083">
    <property type="entry name" value="Znf_RING/FYVE/PHD"/>
</dbReference>
<dbReference type="Gene3D" id="3.40.50.410">
    <property type="entry name" value="von Willebrand factor, type A domain"/>
    <property type="match status" value="1"/>
</dbReference>
<dbReference type="PANTHER" id="PTHR24070">
    <property type="entry name" value="RAS, DI-RAS, AND RHEB FAMILY MEMBERS OF SMALL GTPASE SUPERFAMILY"/>
    <property type="match status" value="1"/>
</dbReference>
<evidence type="ECO:0000256" key="2">
    <source>
        <dbReference type="ARBA" id="ARBA00023134"/>
    </source>
</evidence>
<keyword evidence="3" id="KW-0863">Zinc-finger</keyword>
<evidence type="ECO:0000256" key="3">
    <source>
        <dbReference type="PROSITE-ProRule" id="PRU00175"/>
    </source>
</evidence>
<dbReference type="SMART" id="SM00184">
    <property type="entry name" value="RING"/>
    <property type="match status" value="1"/>
</dbReference>
<dbReference type="NCBIfam" id="TIGR00231">
    <property type="entry name" value="small_GTP"/>
    <property type="match status" value="1"/>
</dbReference>
<dbReference type="GO" id="GO:0016020">
    <property type="term" value="C:membrane"/>
    <property type="evidence" value="ECO:0007669"/>
    <property type="project" value="InterPro"/>
</dbReference>
<feature type="compositionally biased region" description="Low complexity" evidence="4">
    <location>
        <begin position="901"/>
        <end position="910"/>
    </location>
</feature>
<dbReference type="CDD" id="cd00198">
    <property type="entry name" value="vWFA"/>
    <property type="match status" value="1"/>
</dbReference>
<feature type="compositionally biased region" description="Basic and acidic residues" evidence="4">
    <location>
        <begin position="27"/>
        <end position="37"/>
    </location>
</feature>
<dbReference type="Gene3D" id="3.40.50.300">
    <property type="entry name" value="P-loop containing nucleotide triphosphate hydrolases"/>
    <property type="match status" value="2"/>
</dbReference>
<dbReference type="PROSITE" id="PS50089">
    <property type="entry name" value="ZF_RING_2"/>
    <property type="match status" value="1"/>
</dbReference>
<keyword evidence="3" id="KW-0862">Zinc</keyword>
<dbReference type="InterPro" id="IPR002035">
    <property type="entry name" value="VWF_A"/>
</dbReference>
<dbReference type="SMART" id="SM00327">
    <property type="entry name" value="VWA"/>
    <property type="match status" value="1"/>
</dbReference>
<dbReference type="SMART" id="SM00175">
    <property type="entry name" value="RAB"/>
    <property type="match status" value="1"/>
</dbReference>
<dbReference type="PROSITE" id="PS51421">
    <property type="entry name" value="RAS"/>
    <property type="match status" value="1"/>
</dbReference>
<dbReference type="VEuPathDB" id="AmoebaDB:NF0100220"/>
<keyword evidence="2" id="KW-0342">GTP-binding</keyword>
<dbReference type="PROSITE" id="PS51419">
    <property type="entry name" value="RAB"/>
    <property type="match status" value="1"/>
</dbReference>
<evidence type="ECO:0000259" key="5">
    <source>
        <dbReference type="PROSITE" id="PS50089"/>
    </source>
</evidence>
<dbReference type="InterPro" id="IPR020849">
    <property type="entry name" value="Small_GTPase_Ras-type"/>
</dbReference>
<dbReference type="RefSeq" id="XP_044559575.1">
    <property type="nucleotide sequence ID" value="XM_044709960.1"/>
</dbReference>
<feature type="region of interest" description="Disordered" evidence="4">
    <location>
        <begin position="941"/>
        <end position="965"/>
    </location>
</feature>
<dbReference type="GO" id="GO:0008270">
    <property type="term" value="F:zinc ion binding"/>
    <property type="evidence" value="ECO:0007669"/>
    <property type="project" value="UniProtKB-KW"/>
</dbReference>
<keyword evidence="1" id="KW-0547">Nucleotide-binding</keyword>
<dbReference type="PROSITE" id="PS50234">
    <property type="entry name" value="VWFA"/>
    <property type="match status" value="1"/>
</dbReference>
<dbReference type="Pfam" id="PF13920">
    <property type="entry name" value="zf-C3HC4_3"/>
    <property type="match status" value="1"/>
</dbReference>
<evidence type="ECO:0000313" key="8">
    <source>
        <dbReference type="Proteomes" id="UP000444721"/>
    </source>
</evidence>
<feature type="region of interest" description="Disordered" evidence="4">
    <location>
        <begin position="894"/>
        <end position="917"/>
    </location>
</feature>
<dbReference type="Pfam" id="PF00071">
    <property type="entry name" value="Ras"/>
    <property type="match status" value="2"/>
</dbReference>
<sequence>MSLLLATPTFLIDHKKNHNHSSSSSSKWKEEKKKNAENDEEEEEVYDTFSLAQLNQEYSLQQAYACSRKKQLGFSSSHGNSALNRKIGQSTDDHLALIDLLDSAGQEEYSSHRDFYYRSADGFLLVFSLCGADTLEDCSQIYEQILRVKDTDRYPCVLIGNKCDLNEERTITRSECELMSSRLGLPYFETSAKHNINIEDPFFELVRMCGRLNEYRFVIVGSGGVGKSSISTQFIQGVFVECYDPTIEDSYRKQILVPNVPFHSIMENVVDQKQPEEKPGFFSKLFKKKSKKANSSASSSTNTNCSSSLETSNKDEEVIRFKKSDANCVALSFKALSSVITNANVTPISQPLGCKTCGALIEEKLSICKYCDCTNDRKSSISSVPSVLDFTLRSANNLTLQKEKDSGLLIFCIDISGSMGQTELLPNFSVLNLDMRKAQQKEEKTKRLLRELGLDSEIGVHNQYLPNESRSSSYVSRIECLSMAIDLQLEEISKENPNKRVLIVTFSDKVTIVGDGKFGKATVPSNILNNFEALFKLGRSYRTSGLSSIYETKDALSEIVYSINEEGQTALIPAITVSLGIASQVQNSKVIVCTDGVANIGIGGVEDGPNKKNSINQQKQYYDKISNLATEYGVNISVFGIEGSDCNMSMLGKIADQTNGTTNIVKPIELRRQMRQIIDNPVIATNVKINLILSAPLTLRNPSKVQEIVTKGTSTIVSQSIGSVTAENDLTFEIQVNSNKVGSRYNDACIQTQIFFTSNDNDCLRVLTQEVKLTNDRNDSLQGADIAIIGLNAVLRSAELAEDGNFREARLKLQSANRLMENICKTNTQQEEMHSFAANTHELDEDLRKCEKASKFSSDHVSSLIFRMKKSNLNNFLAGTRKRDIVMNRKNHTNTVEKKGNNSNNNNRNVNHSRHVLPEELREDPTVFTNYEWLNEEEQTMNRHHVEDSSTAHVDNTSHHDKPQRQDQDQCVVCMDGEINVVLVPCGHMILCETCANQLTNKKCPTCRQNISQIVKVFK</sequence>
<dbReference type="AlphaFoldDB" id="A0A6A5BJ22"/>
<dbReference type="Proteomes" id="UP000444721">
    <property type="component" value="Unassembled WGS sequence"/>
</dbReference>
<dbReference type="SUPFAM" id="SSF53300">
    <property type="entry name" value="vWA-like"/>
    <property type="match status" value="1"/>
</dbReference>
<dbReference type="VEuPathDB" id="AmoebaDB:FDP41_006336"/>
<dbReference type="GeneID" id="68113554"/>
<dbReference type="InterPro" id="IPR001841">
    <property type="entry name" value="Znf_RING"/>
</dbReference>
<name>A0A6A5BJ22_NAEFO</name>
<keyword evidence="8" id="KW-1185">Reference proteome</keyword>
<dbReference type="InterPro" id="IPR001806">
    <property type="entry name" value="Small_GTPase"/>
</dbReference>
<evidence type="ECO:0000256" key="4">
    <source>
        <dbReference type="SAM" id="MobiDB-lite"/>
    </source>
</evidence>
<keyword evidence="3" id="KW-0479">Metal-binding</keyword>
<accession>A0A6A5BJ22</accession>
<dbReference type="SMART" id="SM00174">
    <property type="entry name" value="RHO"/>
    <property type="match status" value="1"/>
</dbReference>
<feature type="region of interest" description="Disordered" evidence="4">
    <location>
        <begin position="15"/>
        <end position="44"/>
    </location>
</feature>
<dbReference type="EMBL" id="VFQX01000051">
    <property type="protein sequence ID" value="KAF0974862.1"/>
    <property type="molecule type" value="Genomic_DNA"/>
</dbReference>
<dbReference type="SMART" id="SM00173">
    <property type="entry name" value="RAS"/>
    <property type="match status" value="1"/>
</dbReference>
<dbReference type="SUPFAM" id="SSF52540">
    <property type="entry name" value="P-loop containing nucleoside triphosphate hydrolases"/>
    <property type="match status" value="2"/>
</dbReference>
<comment type="caution">
    <text evidence="7">The sequence shown here is derived from an EMBL/GenBank/DDBJ whole genome shotgun (WGS) entry which is preliminary data.</text>
</comment>
<dbReference type="InterPro" id="IPR005225">
    <property type="entry name" value="Small_GTP-bd"/>
</dbReference>
<dbReference type="InterPro" id="IPR036465">
    <property type="entry name" value="vWFA_dom_sf"/>
</dbReference>
<gene>
    <name evidence="7" type="ORF">FDP41_006336</name>
</gene>
<proteinExistence type="predicted"/>
<reference evidence="7 8" key="1">
    <citation type="journal article" date="2019" name="Sci. Rep.">
        <title>Nanopore sequencing improves the draft genome of the human pathogenic amoeba Naegleria fowleri.</title>
        <authorList>
            <person name="Liechti N."/>
            <person name="Schurch N."/>
            <person name="Bruggmann R."/>
            <person name="Wittwer M."/>
        </authorList>
    </citation>
    <scope>NUCLEOTIDE SEQUENCE [LARGE SCALE GENOMIC DNA]</scope>
    <source>
        <strain evidence="7 8">ATCC 30894</strain>
    </source>
</reference>
<dbReference type="SUPFAM" id="SSF57850">
    <property type="entry name" value="RING/U-box"/>
    <property type="match status" value="1"/>
</dbReference>
<dbReference type="PRINTS" id="PR00449">
    <property type="entry name" value="RASTRNSFRMNG"/>
</dbReference>
<evidence type="ECO:0000256" key="1">
    <source>
        <dbReference type="ARBA" id="ARBA00022741"/>
    </source>
</evidence>
<dbReference type="GO" id="GO:0005525">
    <property type="term" value="F:GTP binding"/>
    <property type="evidence" value="ECO:0007669"/>
    <property type="project" value="UniProtKB-KW"/>
</dbReference>
<feature type="domain" description="RING-type" evidence="5">
    <location>
        <begin position="971"/>
        <end position="1008"/>
    </location>
</feature>
<dbReference type="Gene3D" id="3.30.40.10">
    <property type="entry name" value="Zinc/RING finger domain, C3HC4 (zinc finger)"/>
    <property type="match status" value="1"/>
</dbReference>